<keyword evidence="1" id="KW-0597">Phosphoprotein</keyword>
<organism evidence="3 4">
    <name type="scientific">Natrarchaeobaculum aegyptiacum</name>
    <dbReference type="NCBI Taxonomy" id="745377"/>
    <lineage>
        <taxon>Archaea</taxon>
        <taxon>Methanobacteriati</taxon>
        <taxon>Methanobacteriota</taxon>
        <taxon>Stenosarchaea group</taxon>
        <taxon>Halobacteria</taxon>
        <taxon>Halobacteriales</taxon>
        <taxon>Natrialbaceae</taxon>
        <taxon>Natrarchaeobaculum</taxon>
    </lineage>
</organism>
<dbReference type="PROSITE" id="PS50110">
    <property type="entry name" value="RESPONSE_REGULATORY"/>
    <property type="match status" value="1"/>
</dbReference>
<sequence>MSDHRPTEPVDILLVEDNPGDVRLTKEAFKSIDAKVEFHTVMDGKAATEYFDLCESEAKTPSPDLVLLDLNLPRMDGFTILELLRSELEYPPPPILVLSSSAAHEDVLESYDRAANAYLTKPDHPDEFDALAQAIEEFWIDAVQHPPTPA</sequence>
<gene>
    <name evidence="3" type="ORF">B1756_05620</name>
</gene>
<keyword evidence="4" id="KW-1185">Reference proteome</keyword>
<dbReference type="Pfam" id="PF00072">
    <property type="entry name" value="Response_reg"/>
    <property type="match status" value="1"/>
</dbReference>
<dbReference type="GeneID" id="32893536"/>
<dbReference type="SMART" id="SM00448">
    <property type="entry name" value="REC"/>
    <property type="match status" value="1"/>
</dbReference>
<dbReference type="OrthoDB" id="9652at2157"/>
<feature type="domain" description="Response regulatory" evidence="2">
    <location>
        <begin position="11"/>
        <end position="136"/>
    </location>
</feature>
<dbReference type="PANTHER" id="PTHR44520:SF2">
    <property type="entry name" value="RESPONSE REGULATOR RCP1"/>
    <property type="match status" value="1"/>
</dbReference>
<dbReference type="RefSeq" id="WP_086887657.1">
    <property type="nucleotide sequence ID" value="NZ_CP019893.1"/>
</dbReference>
<dbReference type="CDD" id="cd17557">
    <property type="entry name" value="REC_Rcp-like"/>
    <property type="match status" value="1"/>
</dbReference>
<evidence type="ECO:0000256" key="1">
    <source>
        <dbReference type="PROSITE-ProRule" id="PRU00169"/>
    </source>
</evidence>
<dbReference type="GO" id="GO:0000160">
    <property type="term" value="P:phosphorelay signal transduction system"/>
    <property type="evidence" value="ECO:0007669"/>
    <property type="project" value="InterPro"/>
</dbReference>
<dbReference type="PANTHER" id="PTHR44520">
    <property type="entry name" value="RESPONSE REGULATOR RCP1-RELATED"/>
    <property type="match status" value="1"/>
</dbReference>
<dbReference type="SUPFAM" id="SSF52172">
    <property type="entry name" value="CheY-like"/>
    <property type="match status" value="1"/>
</dbReference>
<dbReference type="InterPro" id="IPR011006">
    <property type="entry name" value="CheY-like_superfamily"/>
</dbReference>
<dbReference type="InterPro" id="IPR001789">
    <property type="entry name" value="Sig_transdc_resp-reg_receiver"/>
</dbReference>
<evidence type="ECO:0000313" key="4">
    <source>
        <dbReference type="Proteomes" id="UP000250088"/>
    </source>
</evidence>
<reference evidence="4" key="1">
    <citation type="submission" date="2017-02" db="EMBL/GenBank/DDBJ databases">
        <title>Natronthermophilus aegyptiacus gen. nov.,sp. nov., an aerobic, extremely halophilic alkalithermophilic archaeon isolated from the athalassohaline Wadi An Natrun, Egypt.</title>
        <authorList>
            <person name="Zhao B."/>
        </authorList>
    </citation>
    <scope>NUCLEOTIDE SEQUENCE [LARGE SCALE GENOMIC DNA]</scope>
    <source>
        <strain evidence="4">JW/NM-HA 15</strain>
    </source>
</reference>
<dbReference type="Gene3D" id="3.40.50.2300">
    <property type="match status" value="1"/>
</dbReference>
<accession>A0A2Z2HWG7</accession>
<dbReference type="KEGG" id="naj:B1756_05620"/>
<protein>
    <submittedName>
        <fullName evidence="3">Response regulator</fullName>
    </submittedName>
</protein>
<dbReference type="EMBL" id="CP019893">
    <property type="protein sequence ID" value="ARS89274.1"/>
    <property type="molecule type" value="Genomic_DNA"/>
</dbReference>
<dbReference type="AlphaFoldDB" id="A0A2Z2HWG7"/>
<evidence type="ECO:0000313" key="3">
    <source>
        <dbReference type="EMBL" id="ARS89274.1"/>
    </source>
</evidence>
<proteinExistence type="predicted"/>
<evidence type="ECO:0000259" key="2">
    <source>
        <dbReference type="PROSITE" id="PS50110"/>
    </source>
</evidence>
<feature type="modified residue" description="4-aspartylphosphate" evidence="1">
    <location>
        <position position="69"/>
    </location>
</feature>
<dbReference type="InterPro" id="IPR052893">
    <property type="entry name" value="TCS_response_regulator"/>
</dbReference>
<dbReference type="Proteomes" id="UP000250088">
    <property type="component" value="Chromosome"/>
</dbReference>
<name>A0A2Z2HWG7_9EURY</name>